<dbReference type="InterPro" id="IPR036249">
    <property type="entry name" value="Thioredoxin-like_sf"/>
</dbReference>
<reference evidence="2" key="1">
    <citation type="journal article" date="2020" name="Nature">
        <title>Giant virus diversity and host interactions through global metagenomics.</title>
        <authorList>
            <person name="Schulz F."/>
            <person name="Roux S."/>
            <person name="Paez-Espino D."/>
            <person name="Jungbluth S."/>
            <person name="Walsh D.A."/>
            <person name="Denef V.J."/>
            <person name="McMahon K.D."/>
            <person name="Konstantinidis K.T."/>
            <person name="Eloe-Fadrosh E.A."/>
            <person name="Kyrpides N.C."/>
            <person name="Woyke T."/>
        </authorList>
    </citation>
    <scope>NUCLEOTIDE SEQUENCE</scope>
    <source>
        <strain evidence="2">GVMAG-M-3300025778-1</strain>
    </source>
</reference>
<dbReference type="Pfam" id="PF00085">
    <property type="entry name" value="Thioredoxin"/>
    <property type="match status" value="1"/>
</dbReference>
<dbReference type="CDD" id="cd02961">
    <property type="entry name" value="PDI_a_family"/>
    <property type="match status" value="1"/>
</dbReference>
<dbReference type="Gene3D" id="3.40.30.10">
    <property type="entry name" value="Glutaredoxin"/>
    <property type="match status" value="1"/>
</dbReference>
<dbReference type="GO" id="GO:0006457">
    <property type="term" value="P:protein folding"/>
    <property type="evidence" value="ECO:0007669"/>
    <property type="project" value="TreeGrafter"/>
</dbReference>
<dbReference type="PROSITE" id="PS51352">
    <property type="entry name" value="THIOREDOXIN_2"/>
    <property type="match status" value="1"/>
</dbReference>
<evidence type="ECO:0000259" key="1">
    <source>
        <dbReference type="PROSITE" id="PS51352"/>
    </source>
</evidence>
<accession>A0A6C0J3T8</accession>
<organism evidence="2">
    <name type="scientific">viral metagenome</name>
    <dbReference type="NCBI Taxonomy" id="1070528"/>
    <lineage>
        <taxon>unclassified sequences</taxon>
        <taxon>metagenomes</taxon>
        <taxon>organismal metagenomes</taxon>
    </lineage>
</organism>
<name>A0A6C0J3T8_9ZZZZ</name>
<dbReference type="InterPro" id="IPR051063">
    <property type="entry name" value="PDI"/>
</dbReference>
<proteinExistence type="predicted"/>
<dbReference type="AlphaFoldDB" id="A0A6C0J3T8"/>
<dbReference type="SUPFAM" id="SSF52833">
    <property type="entry name" value="Thioredoxin-like"/>
    <property type="match status" value="1"/>
</dbReference>
<dbReference type="PANTHER" id="PTHR45672">
    <property type="entry name" value="PROTEIN DISULFIDE-ISOMERASE C17H9.14C-RELATED"/>
    <property type="match status" value="1"/>
</dbReference>
<protein>
    <recommendedName>
        <fullName evidence="1">Thioredoxin domain-containing protein</fullName>
    </recommendedName>
</protein>
<sequence length="130" mass="14762">MWWQVLALVALGLIVYKFYWKPMLRAPVRETLPNTARLYFFYTDWCGFSKKAQPEWDSLDLPATFGSTKVEGVKVDCEKEKAQCSTYGIEGYPTVKLETSGGIQDYKGKMTKEALLEFLRSSLGKEPTSG</sequence>
<feature type="domain" description="Thioredoxin" evidence="1">
    <location>
        <begin position="9"/>
        <end position="124"/>
    </location>
</feature>
<dbReference type="GO" id="GO:0005783">
    <property type="term" value="C:endoplasmic reticulum"/>
    <property type="evidence" value="ECO:0007669"/>
    <property type="project" value="TreeGrafter"/>
</dbReference>
<dbReference type="InterPro" id="IPR013766">
    <property type="entry name" value="Thioredoxin_domain"/>
</dbReference>
<dbReference type="EMBL" id="MN740319">
    <property type="protein sequence ID" value="QHT99972.1"/>
    <property type="molecule type" value="Genomic_DNA"/>
</dbReference>
<evidence type="ECO:0000313" key="2">
    <source>
        <dbReference type="EMBL" id="QHT99972.1"/>
    </source>
</evidence>
<dbReference type="GO" id="GO:0003756">
    <property type="term" value="F:protein disulfide isomerase activity"/>
    <property type="evidence" value="ECO:0007669"/>
    <property type="project" value="TreeGrafter"/>
</dbReference>